<comment type="caution">
    <text evidence="1">The sequence shown here is derived from an EMBL/GenBank/DDBJ whole genome shotgun (WGS) entry which is preliminary data.</text>
</comment>
<dbReference type="Proteomes" id="UP000598146">
    <property type="component" value="Unassembled WGS sequence"/>
</dbReference>
<protein>
    <submittedName>
        <fullName evidence="1">Uncharacterized protein</fullName>
    </submittedName>
</protein>
<organism evidence="1 2">
    <name type="scientific">Actinoplanes aureus</name>
    <dbReference type="NCBI Taxonomy" id="2792083"/>
    <lineage>
        <taxon>Bacteria</taxon>
        <taxon>Bacillati</taxon>
        <taxon>Actinomycetota</taxon>
        <taxon>Actinomycetes</taxon>
        <taxon>Micromonosporales</taxon>
        <taxon>Micromonosporaceae</taxon>
        <taxon>Actinoplanes</taxon>
    </lineage>
</organism>
<name>A0A931C8Q0_9ACTN</name>
<reference evidence="1" key="1">
    <citation type="submission" date="2020-11" db="EMBL/GenBank/DDBJ databases">
        <title>Isolation and identification of active actinomycetes.</title>
        <authorList>
            <person name="Sun X."/>
        </authorList>
    </citation>
    <scope>NUCLEOTIDE SEQUENCE</scope>
    <source>
        <strain evidence="1">NEAU-A11</strain>
    </source>
</reference>
<dbReference type="AlphaFoldDB" id="A0A931C8Q0"/>
<evidence type="ECO:0000313" key="2">
    <source>
        <dbReference type="Proteomes" id="UP000598146"/>
    </source>
</evidence>
<keyword evidence="2" id="KW-1185">Reference proteome</keyword>
<proteinExistence type="predicted"/>
<accession>A0A931C8Q0</accession>
<gene>
    <name evidence="1" type="ORF">I4J89_13895</name>
</gene>
<evidence type="ECO:0000313" key="1">
    <source>
        <dbReference type="EMBL" id="MBG0562553.1"/>
    </source>
</evidence>
<sequence length="57" mass="6097">MTIAAPPKEIDVEPSSSVTWVKSIRSHAFTADVAMPTVTRIGLPLGLRTAAISMMRS</sequence>
<dbReference type="EMBL" id="JADQTO010000005">
    <property type="protein sequence ID" value="MBG0562553.1"/>
    <property type="molecule type" value="Genomic_DNA"/>
</dbReference>
<dbReference type="RefSeq" id="WP_196414316.1">
    <property type="nucleotide sequence ID" value="NZ_JADQTO010000005.1"/>
</dbReference>